<proteinExistence type="predicted"/>
<feature type="transmembrane region" description="Helical" evidence="1">
    <location>
        <begin position="153"/>
        <end position="184"/>
    </location>
</feature>
<dbReference type="EMBL" id="KV425584">
    <property type="protein sequence ID" value="KZT23521.1"/>
    <property type="molecule type" value="Genomic_DNA"/>
</dbReference>
<dbReference type="OrthoDB" id="2745105at2759"/>
<dbReference type="PANTHER" id="PTHR40465:SF1">
    <property type="entry name" value="DUF6534 DOMAIN-CONTAINING PROTEIN"/>
    <property type="match status" value="1"/>
</dbReference>
<feature type="transmembrane region" description="Helical" evidence="1">
    <location>
        <begin position="231"/>
        <end position="252"/>
    </location>
</feature>
<feature type="transmembrane region" description="Helical" evidence="1">
    <location>
        <begin position="112"/>
        <end position="141"/>
    </location>
</feature>
<gene>
    <name evidence="3" type="ORF">NEOLEDRAFT_1136303</name>
</gene>
<dbReference type="PANTHER" id="PTHR40465">
    <property type="entry name" value="CHROMOSOME 1, WHOLE GENOME SHOTGUN SEQUENCE"/>
    <property type="match status" value="1"/>
</dbReference>
<organism evidence="3 4">
    <name type="scientific">Neolentinus lepideus HHB14362 ss-1</name>
    <dbReference type="NCBI Taxonomy" id="1314782"/>
    <lineage>
        <taxon>Eukaryota</taxon>
        <taxon>Fungi</taxon>
        <taxon>Dikarya</taxon>
        <taxon>Basidiomycota</taxon>
        <taxon>Agaricomycotina</taxon>
        <taxon>Agaricomycetes</taxon>
        <taxon>Gloeophyllales</taxon>
        <taxon>Gloeophyllaceae</taxon>
        <taxon>Neolentinus</taxon>
    </lineage>
</organism>
<evidence type="ECO:0000256" key="1">
    <source>
        <dbReference type="SAM" id="Phobius"/>
    </source>
</evidence>
<dbReference type="Proteomes" id="UP000076761">
    <property type="component" value="Unassembled WGS sequence"/>
</dbReference>
<dbReference type="InParanoid" id="A0A165RA92"/>
<keyword evidence="1" id="KW-0812">Transmembrane</keyword>
<keyword evidence="4" id="KW-1185">Reference proteome</keyword>
<feature type="transmembrane region" description="Helical" evidence="1">
    <location>
        <begin position="205"/>
        <end position="225"/>
    </location>
</feature>
<evidence type="ECO:0000313" key="3">
    <source>
        <dbReference type="EMBL" id="KZT23521.1"/>
    </source>
</evidence>
<name>A0A165RA92_9AGAM</name>
<sequence length="269" mass="30083">MASPPGRYADISVHTQMTECCSRLWCVVYWDSREKLCDMCSMPTQVAGTFTLDTIYQCFVCHFVWHYCILKWGLDTPAVWSSNALLVPAQLIAFIVQCFYTRQIWVLGKHKLAIVLTNGAALEMALSTAFTIGSFMTPILFVDSNHDNDHNTLLFITNVLVLCTIVVTMITDIGIAITMCRLLYEQRSSQMMETTRSVVNMLLHHSMATGLLLTVSNAAYAVVAVALPHDLLYIAIYLSASQLYINSMLAVLNNREALRARLDTAQGTH</sequence>
<evidence type="ECO:0000259" key="2">
    <source>
        <dbReference type="Pfam" id="PF20152"/>
    </source>
</evidence>
<protein>
    <recommendedName>
        <fullName evidence="2">DUF6534 domain-containing protein</fullName>
    </recommendedName>
</protein>
<feature type="domain" description="DUF6534" evidence="2">
    <location>
        <begin position="169"/>
        <end position="256"/>
    </location>
</feature>
<keyword evidence="1" id="KW-0472">Membrane</keyword>
<dbReference type="AlphaFoldDB" id="A0A165RA92"/>
<evidence type="ECO:0000313" key="4">
    <source>
        <dbReference type="Proteomes" id="UP000076761"/>
    </source>
</evidence>
<feature type="transmembrane region" description="Helical" evidence="1">
    <location>
        <begin position="80"/>
        <end position="100"/>
    </location>
</feature>
<keyword evidence="1" id="KW-1133">Transmembrane helix</keyword>
<accession>A0A165RA92</accession>
<dbReference type="InterPro" id="IPR045339">
    <property type="entry name" value="DUF6534"/>
</dbReference>
<dbReference type="Pfam" id="PF20152">
    <property type="entry name" value="DUF6534"/>
    <property type="match status" value="1"/>
</dbReference>
<reference evidence="3 4" key="1">
    <citation type="journal article" date="2016" name="Mol. Biol. Evol.">
        <title>Comparative Genomics of Early-Diverging Mushroom-Forming Fungi Provides Insights into the Origins of Lignocellulose Decay Capabilities.</title>
        <authorList>
            <person name="Nagy L.G."/>
            <person name="Riley R."/>
            <person name="Tritt A."/>
            <person name="Adam C."/>
            <person name="Daum C."/>
            <person name="Floudas D."/>
            <person name="Sun H."/>
            <person name="Yadav J.S."/>
            <person name="Pangilinan J."/>
            <person name="Larsson K.H."/>
            <person name="Matsuura K."/>
            <person name="Barry K."/>
            <person name="Labutti K."/>
            <person name="Kuo R."/>
            <person name="Ohm R.A."/>
            <person name="Bhattacharya S.S."/>
            <person name="Shirouzu T."/>
            <person name="Yoshinaga Y."/>
            <person name="Martin F.M."/>
            <person name="Grigoriev I.V."/>
            <person name="Hibbett D.S."/>
        </authorList>
    </citation>
    <scope>NUCLEOTIDE SEQUENCE [LARGE SCALE GENOMIC DNA]</scope>
    <source>
        <strain evidence="3 4">HHB14362 ss-1</strain>
    </source>
</reference>